<evidence type="ECO:0000256" key="2">
    <source>
        <dbReference type="ARBA" id="ARBA00022603"/>
    </source>
</evidence>
<keyword evidence="5" id="KW-0479">Metal-binding</keyword>
<dbReference type="CDD" id="cd02068">
    <property type="entry name" value="radical_SAM_B12_BD"/>
    <property type="match status" value="1"/>
</dbReference>
<organism evidence="10 11">
    <name type="scientific">Clostridium saccharobutylicum DSM 13864</name>
    <dbReference type="NCBI Taxonomy" id="1345695"/>
    <lineage>
        <taxon>Bacteria</taxon>
        <taxon>Bacillati</taxon>
        <taxon>Bacillota</taxon>
        <taxon>Clostridia</taxon>
        <taxon>Eubacteriales</taxon>
        <taxon>Clostridiaceae</taxon>
        <taxon>Clostridium</taxon>
    </lineage>
</organism>
<evidence type="ECO:0000313" key="10">
    <source>
        <dbReference type="EMBL" id="AGX41359.1"/>
    </source>
</evidence>
<evidence type="ECO:0000256" key="3">
    <source>
        <dbReference type="ARBA" id="ARBA00022679"/>
    </source>
</evidence>
<dbReference type="GO" id="GO:0032259">
    <property type="term" value="P:methylation"/>
    <property type="evidence" value="ECO:0007669"/>
    <property type="project" value="UniProtKB-KW"/>
</dbReference>
<keyword evidence="4" id="KW-0949">S-adenosyl-L-methionine</keyword>
<dbReference type="GO" id="GO:0031419">
    <property type="term" value="F:cobalamin binding"/>
    <property type="evidence" value="ECO:0007669"/>
    <property type="project" value="InterPro"/>
</dbReference>
<dbReference type="HOGENOM" id="CLU_021572_4_3_9"/>
<gene>
    <name evidence="10" type="ORF">CLSA_c03070</name>
</gene>
<dbReference type="InterPro" id="IPR051198">
    <property type="entry name" value="BchE-like"/>
</dbReference>
<dbReference type="SFLD" id="SFLDG01123">
    <property type="entry name" value="methyltransferase_(Class_B)"/>
    <property type="match status" value="1"/>
</dbReference>
<proteinExistence type="predicted"/>
<dbReference type="OrthoDB" id="9801424at2"/>
<keyword evidence="2 10" id="KW-0489">Methyltransferase</keyword>
<dbReference type="EMBL" id="CP006721">
    <property type="protein sequence ID" value="AGX41359.1"/>
    <property type="molecule type" value="Genomic_DNA"/>
</dbReference>
<evidence type="ECO:0000259" key="8">
    <source>
        <dbReference type="PROSITE" id="PS51332"/>
    </source>
</evidence>
<evidence type="ECO:0000313" key="11">
    <source>
        <dbReference type="Proteomes" id="UP000017118"/>
    </source>
</evidence>
<dbReference type="AlphaFoldDB" id="U5MKM7"/>
<evidence type="ECO:0000256" key="6">
    <source>
        <dbReference type="ARBA" id="ARBA00023004"/>
    </source>
</evidence>
<dbReference type="InterPro" id="IPR023404">
    <property type="entry name" value="rSAM_horseshoe"/>
</dbReference>
<dbReference type="SFLD" id="SFLDS00029">
    <property type="entry name" value="Radical_SAM"/>
    <property type="match status" value="1"/>
</dbReference>
<dbReference type="PANTHER" id="PTHR43409">
    <property type="entry name" value="ANAEROBIC MAGNESIUM-PROTOPORPHYRIN IX MONOMETHYL ESTER CYCLASE-RELATED"/>
    <property type="match status" value="1"/>
</dbReference>
<dbReference type="KEGG" id="csb:CLSA_c03070"/>
<dbReference type="SFLD" id="SFLDG01082">
    <property type="entry name" value="B12-binding_domain_containing"/>
    <property type="match status" value="1"/>
</dbReference>
<dbReference type="Proteomes" id="UP000017118">
    <property type="component" value="Chromosome"/>
</dbReference>
<comment type="cofactor">
    <cofactor evidence="1">
        <name>[4Fe-4S] cluster</name>
        <dbReference type="ChEBI" id="CHEBI:49883"/>
    </cofactor>
</comment>
<name>U5MKM7_CLOSA</name>
<dbReference type="InterPro" id="IPR006638">
    <property type="entry name" value="Elp3/MiaA/NifB-like_rSAM"/>
</dbReference>
<sequence length="434" mass="50091">MKSIVFIVRSSCDNQEQAESSYMPPLGVLSIANTLRMHGYHVHVLDFSARDYETSEIYELIERVNPIYIAFSVYTENVDNVFIMCKAFKKKFKNIPIVLGGPHPTLDTEYCKRKRFVDFILIGDGEHNALELAEAIRTNERLIHFRDIQGLVYVDEEIKYSNGRSRKFITNIDLIPIINRDYIPKYFTATIPNMYSSRGCPGRCIYCAAPEMSGGKYRVREIENVFLETLYVEDVCKGYEQIFYCDDTFTVFNKRLEKFVELCDKSAIKFRWRCESRVDAMFKNSYLLKGLKEAGCKRIQFGIESGNQEVLNNIGKSMILSQAYEIIDKTVNTGIDVAASFIFGHYCDTVETMEDTIGMMENLRELYGNKVGVAYGLNTPFPGTYQYEHMEELGIEMTAKKFSELDMLSPVIQTKNFNIDDLKRFNSRALKLYN</sequence>
<feature type="domain" description="Radical SAM core" evidence="9">
    <location>
        <begin position="186"/>
        <end position="418"/>
    </location>
</feature>
<evidence type="ECO:0000256" key="4">
    <source>
        <dbReference type="ARBA" id="ARBA00022691"/>
    </source>
</evidence>
<dbReference type="RefSeq" id="WP_022743648.1">
    <property type="nucleotide sequence ID" value="NC_022571.1"/>
</dbReference>
<dbReference type="InterPro" id="IPR007197">
    <property type="entry name" value="rSAM"/>
</dbReference>
<reference evidence="10 11" key="1">
    <citation type="journal article" date="2013" name="Genome Announc.">
        <title>Complete Genome Sequence of the Solvent Producer Clostridium saccharobutylicum NCP262 (DSM 13864).</title>
        <authorList>
            <person name="Poehlein A."/>
            <person name="Hartwich K."/>
            <person name="Krabben P."/>
            <person name="Ehrenreich A."/>
            <person name="Liebl W."/>
            <person name="Durre P."/>
            <person name="Gottschalk G."/>
            <person name="Daniel R."/>
        </authorList>
    </citation>
    <scope>NUCLEOTIDE SEQUENCE [LARGE SCALE GENOMIC DNA]</scope>
    <source>
        <strain evidence="10">DSM 13864</strain>
    </source>
</reference>
<dbReference type="GeneID" id="55476808"/>
<keyword evidence="7" id="KW-0411">Iron-sulfur</keyword>
<dbReference type="Gene3D" id="3.40.50.280">
    <property type="entry name" value="Cobalamin-binding domain"/>
    <property type="match status" value="1"/>
</dbReference>
<dbReference type="PATRIC" id="fig|1345695.10.peg.4431"/>
<evidence type="ECO:0000256" key="5">
    <source>
        <dbReference type="ARBA" id="ARBA00022723"/>
    </source>
</evidence>
<dbReference type="CDD" id="cd01335">
    <property type="entry name" value="Radical_SAM"/>
    <property type="match status" value="1"/>
</dbReference>
<dbReference type="GO" id="GO:0051539">
    <property type="term" value="F:4 iron, 4 sulfur cluster binding"/>
    <property type="evidence" value="ECO:0007669"/>
    <property type="project" value="UniProtKB-KW"/>
</dbReference>
<dbReference type="Gene3D" id="3.80.30.20">
    <property type="entry name" value="tm_1862 like domain"/>
    <property type="match status" value="1"/>
</dbReference>
<dbReference type="Pfam" id="PF04055">
    <property type="entry name" value="Radical_SAM"/>
    <property type="match status" value="1"/>
</dbReference>
<evidence type="ECO:0000256" key="1">
    <source>
        <dbReference type="ARBA" id="ARBA00001966"/>
    </source>
</evidence>
<dbReference type="GO" id="GO:0008168">
    <property type="term" value="F:methyltransferase activity"/>
    <property type="evidence" value="ECO:0007669"/>
    <property type="project" value="UniProtKB-KW"/>
</dbReference>
<protein>
    <submittedName>
        <fullName evidence="10">Methyltransferase</fullName>
        <ecNumber evidence="10">2.1.1.-</ecNumber>
    </submittedName>
</protein>
<dbReference type="InterPro" id="IPR058240">
    <property type="entry name" value="rSAM_sf"/>
</dbReference>
<dbReference type="PANTHER" id="PTHR43409:SF7">
    <property type="entry name" value="BLL1977 PROTEIN"/>
    <property type="match status" value="1"/>
</dbReference>
<keyword evidence="11" id="KW-1185">Reference proteome</keyword>
<feature type="domain" description="B12-binding" evidence="8">
    <location>
        <begin position="2"/>
        <end position="143"/>
    </location>
</feature>
<dbReference type="InterPro" id="IPR036724">
    <property type="entry name" value="Cobalamin-bd_sf"/>
</dbReference>
<dbReference type="eggNOG" id="COG1032">
    <property type="taxonomic scope" value="Bacteria"/>
</dbReference>
<keyword evidence="6" id="KW-0408">Iron</keyword>
<dbReference type="SUPFAM" id="SSF52242">
    <property type="entry name" value="Cobalamin (vitamin B12)-binding domain"/>
    <property type="match status" value="1"/>
</dbReference>
<dbReference type="SMART" id="SM00729">
    <property type="entry name" value="Elp3"/>
    <property type="match status" value="1"/>
</dbReference>
<accession>U5MKM7</accession>
<dbReference type="InterPro" id="IPR006158">
    <property type="entry name" value="Cobalamin-bd"/>
</dbReference>
<keyword evidence="3 10" id="KW-0808">Transferase</keyword>
<dbReference type="Pfam" id="PF02310">
    <property type="entry name" value="B12-binding"/>
    <property type="match status" value="1"/>
</dbReference>
<evidence type="ECO:0000259" key="9">
    <source>
        <dbReference type="PROSITE" id="PS51918"/>
    </source>
</evidence>
<dbReference type="SUPFAM" id="SSF102114">
    <property type="entry name" value="Radical SAM enzymes"/>
    <property type="match status" value="1"/>
</dbReference>
<dbReference type="PROSITE" id="PS51332">
    <property type="entry name" value="B12_BINDING"/>
    <property type="match status" value="1"/>
</dbReference>
<evidence type="ECO:0000256" key="7">
    <source>
        <dbReference type="ARBA" id="ARBA00023014"/>
    </source>
</evidence>
<dbReference type="GO" id="GO:0046872">
    <property type="term" value="F:metal ion binding"/>
    <property type="evidence" value="ECO:0007669"/>
    <property type="project" value="UniProtKB-KW"/>
</dbReference>
<dbReference type="EC" id="2.1.1.-" evidence="10"/>
<dbReference type="PROSITE" id="PS51918">
    <property type="entry name" value="RADICAL_SAM"/>
    <property type="match status" value="1"/>
</dbReference>
<dbReference type="InterPro" id="IPR034466">
    <property type="entry name" value="Methyltransferase_Class_B"/>
</dbReference>
<dbReference type="GO" id="GO:0005829">
    <property type="term" value="C:cytosol"/>
    <property type="evidence" value="ECO:0007669"/>
    <property type="project" value="TreeGrafter"/>
</dbReference>